<accession>A0ABU3PDL5</accession>
<gene>
    <name evidence="1" type="ORF">RQP53_15475</name>
</gene>
<proteinExistence type="predicted"/>
<sequence>MKLPSMPAALHQLQQRCAARWQAWAGARRQQRQRQAVIALAAERASQRQIVFADTQIDVYRSEAFAEDLLEQRCNAPTAQQARQLLAGLRRSSAGIMRAAAEAPHPVKRSERAHP</sequence>
<reference evidence="1" key="1">
    <citation type="submission" date="2023-09" db="EMBL/GenBank/DDBJ databases">
        <title>Paucibacter sp. APW11 Genome sequencing and assembly.</title>
        <authorList>
            <person name="Kim I."/>
        </authorList>
    </citation>
    <scope>NUCLEOTIDE SEQUENCE</scope>
    <source>
        <strain evidence="1">APW11</strain>
    </source>
</reference>
<keyword evidence="2" id="KW-1185">Reference proteome</keyword>
<organism evidence="1 2">
    <name type="scientific">Roseateles aquae</name>
    <dbReference type="NCBI Taxonomy" id="3077235"/>
    <lineage>
        <taxon>Bacteria</taxon>
        <taxon>Pseudomonadati</taxon>
        <taxon>Pseudomonadota</taxon>
        <taxon>Betaproteobacteria</taxon>
        <taxon>Burkholderiales</taxon>
        <taxon>Sphaerotilaceae</taxon>
        <taxon>Roseateles</taxon>
    </lineage>
</organism>
<evidence type="ECO:0000313" key="2">
    <source>
        <dbReference type="Proteomes" id="UP001246372"/>
    </source>
</evidence>
<dbReference type="Proteomes" id="UP001246372">
    <property type="component" value="Unassembled WGS sequence"/>
</dbReference>
<protein>
    <submittedName>
        <fullName evidence="1">Uncharacterized protein</fullName>
    </submittedName>
</protein>
<evidence type="ECO:0000313" key="1">
    <source>
        <dbReference type="EMBL" id="MDT9000675.1"/>
    </source>
</evidence>
<comment type="caution">
    <text evidence="1">The sequence shown here is derived from an EMBL/GenBank/DDBJ whole genome shotgun (WGS) entry which is preliminary data.</text>
</comment>
<name>A0ABU3PDL5_9BURK</name>
<dbReference type="EMBL" id="JAVXZY010000006">
    <property type="protein sequence ID" value="MDT9000675.1"/>
    <property type="molecule type" value="Genomic_DNA"/>
</dbReference>
<dbReference type="RefSeq" id="WP_315651480.1">
    <property type="nucleotide sequence ID" value="NZ_JAVXZY010000006.1"/>
</dbReference>